<dbReference type="RefSeq" id="WP_166691337.1">
    <property type="nucleotide sequence ID" value="NZ_WAEL01000002.1"/>
</dbReference>
<evidence type="ECO:0000313" key="3">
    <source>
        <dbReference type="Proteomes" id="UP000606008"/>
    </source>
</evidence>
<feature type="signal peptide" evidence="1">
    <location>
        <begin position="1"/>
        <end position="19"/>
    </location>
</feature>
<dbReference type="InterPro" id="IPR010916">
    <property type="entry name" value="TonB_box_CS"/>
</dbReference>
<accession>A0ABX0QFP0</accession>
<evidence type="ECO:0000313" key="2">
    <source>
        <dbReference type="EMBL" id="NID09812.1"/>
    </source>
</evidence>
<sequence length="555" mass="62001">MTRLLQLSLLLLTTVTAVAQSSVDSVIVSGQVRRLSAKLYRQSPNVLVTRTNILRGGIEQAFPAPLQPDGKFRVAVPIVYPQEEMQFVVGEATTPFLASAGNLTIDLDNDSLYVAAIPFQFGGVNAQVNQQFAQYKAFEAKNKPDESALKRLFKRASTSDVNQTYSILYQAFTETFNKYAAQQSVFPLVRDWVLANAHNEAVAYVFDKAAQEQRMLSDKQFKVLTTGPITLLTASRASALNRFGSYAAMGIQLNTPTSGRGVRIRTLATLLDQYGTGLTENDRQRLAAFRETNSARTADVRYLSKLMERNPDTLTRLLTYENAMQTARPLFDSASIDYLKGYALNAVISESTLTMVQLLGQYIYPQIGNTYLKQSFSDLLGQALRDTAVVRKARADYLVLEKQPGVNSGVVSDGIYVTTGSNRSGDELLKKVIDQNRGRVIYVVLWGPNNEAGRQLARDVQRLRDVFSPRDFTVLYVSTNDDDDKLWLESIVRNRLKGEHVRLAENQTYAAFAALNLSDLSPVRLITPQGKLFRKEVFLPDKFDQLVQQIQAQLR</sequence>
<comment type="caution">
    <text evidence="2">The sequence shown here is derived from an EMBL/GenBank/DDBJ whole genome shotgun (WGS) entry which is preliminary data.</text>
</comment>
<reference evidence="2" key="1">
    <citation type="submission" date="2024-05" db="EMBL/GenBank/DDBJ databases">
        <authorList>
            <person name="Jung D.-H."/>
        </authorList>
    </citation>
    <scope>NUCLEOTIDE SEQUENCE</scope>
    <source>
        <strain evidence="2">JA-25</strain>
    </source>
</reference>
<evidence type="ECO:0008006" key="4">
    <source>
        <dbReference type="Google" id="ProtNLM"/>
    </source>
</evidence>
<dbReference type="Proteomes" id="UP000606008">
    <property type="component" value="Unassembled WGS sequence"/>
</dbReference>
<proteinExistence type="predicted"/>
<gene>
    <name evidence="2" type="ORF">F7231_06485</name>
</gene>
<feature type="chain" id="PRO_5045421456" description="Thioredoxin domain-containing protein" evidence="1">
    <location>
        <begin position="20"/>
        <end position="555"/>
    </location>
</feature>
<dbReference type="EMBL" id="WAEL01000002">
    <property type="protein sequence ID" value="NID09812.1"/>
    <property type="molecule type" value="Genomic_DNA"/>
</dbReference>
<protein>
    <recommendedName>
        <fullName evidence="4">Thioredoxin domain-containing protein</fullName>
    </recommendedName>
</protein>
<keyword evidence="1" id="KW-0732">Signal</keyword>
<organism evidence="2 3">
    <name type="scientific">Fibrivirga algicola</name>
    <dbReference type="NCBI Taxonomy" id="2950420"/>
    <lineage>
        <taxon>Bacteria</taxon>
        <taxon>Pseudomonadati</taxon>
        <taxon>Bacteroidota</taxon>
        <taxon>Cytophagia</taxon>
        <taxon>Cytophagales</taxon>
        <taxon>Spirosomataceae</taxon>
        <taxon>Fibrivirga</taxon>
    </lineage>
</organism>
<keyword evidence="3" id="KW-1185">Reference proteome</keyword>
<evidence type="ECO:0000256" key="1">
    <source>
        <dbReference type="SAM" id="SignalP"/>
    </source>
</evidence>
<dbReference type="PROSITE" id="PS00430">
    <property type="entry name" value="TONB_DEPENDENT_REC_1"/>
    <property type="match status" value="1"/>
</dbReference>
<name>A0ABX0QFP0_9BACT</name>
<dbReference type="Gene3D" id="3.40.30.10">
    <property type="entry name" value="Glutaredoxin"/>
    <property type="match status" value="1"/>
</dbReference>